<gene>
    <name evidence="1" type="ORF">D7V94_03585</name>
</gene>
<accession>A0A3A9ARD1</accession>
<protein>
    <submittedName>
        <fullName evidence="1">Uncharacterized protein</fullName>
    </submittedName>
</protein>
<reference evidence="1 2" key="1">
    <citation type="submission" date="2018-09" db="EMBL/GenBank/DDBJ databases">
        <title>Murine metabolic-syndrome-specific gut microbial biobank.</title>
        <authorList>
            <person name="Liu C."/>
        </authorList>
    </citation>
    <scope>NUCLEOTIDE SEQUENCE [LARGE SCALE GENOMIC DNA]</scope>
    <source>
        <strain evidence="1 2">0.1xD8-82</strain>
    </source>
</reference>
<name>A0A3A9ARD1_9FIRM</name>
<keyword evidence="2" id="KW-1185">Reference proteome</keyword>
<evidence type="ECO:0000313" key="1">
    <source>
        <dbReference type="EMBL" id="RKI93759.1"/>
    </source>
</evidence>
<dbReference type="AlphaFoldDB" id="A0A3A9ARD1"/>
<proteinExistence type="predicted"/>
<comment type="caution">
    <text evidence="1">The sequence shown here is derived from an EMBL/GenBank/DDBJ whole genome shotgun (WGS) entry which is preliminary data.</text>
</comment>
<organism evidence="1 2">
    <name type="scientific">Parablautia intestinalis</name>
    <dbReference type="NCBI Taxonomy" id="2320100"/>
    <lineage>
        <taxon>Bacteria</taxon>
        <taxon>Bacillati</taxon>
        <taxon>Bacillota</taxon>
        <taxon>Clostridia</taxon>
        <taxon>Lachnospirales</taxon>
        <taxon>Lachnospiraceae</taxon>
        <taxon>Parablautia</taxon>
    </lineage>
</organism>
<dbReference type="Proteomes" id="UP000280696">
    <property type="component" value="Unassembled WGS sequence"/>
</dbReference>
<sequence length="80" mass="9623">MHKKDLNYMENYGNGKQVYIRKLSEEDYSVYKEVNYSRSLLRKVFDDNMMQVFGRWQMPEIFLCVPLLKRLAKEYADSAS</sequence>
<dbReference type="EMBL" id="RAYQ01000002">
    <property type="protein sequence ID" value="RKI93759.1"/>
    <property type="molecule type" value="Genomic_DNA"/>
</dbReference>
<evidence type="ECO:0000313" key="2">
    <source>
        <dbReference type="Proteomes" id="UP000280696"/>
    </source>
</evidence>